<dbReference type="AlphaFoldDB" id="A0A023G6N3"/>
<feature type="active site" evidence="5">
    <location>
        <position position="46"/>
    </location>
</feature>
<comment type="caution">
    <text evidence="5">Lacks conserved residue(s) required for the propagation of feature annotation.</text>
</comment>
<dbReference type="PANTHER" id="PTHR11905:SF159">
    <property type="entry name" value="ADAM METALLOPROTEASE"/>
    <property type="match status" value="1"/>
</dbReference>
<accession>A0A023G6N3</accession>
<proteinExistence type="evidence at transcript level"/>
<dbReference type="InterPro" id="IPR024079">
    <property type="entry name" value="MetalloPept_cat_dom_sf"/>
</dbReference>
<feature type="binding site" evidence="5">
    <location>
        <position position="49"/>
    </location>
    <ligand>
        <name>Zn(2+)</name>
        <dbReference type="ChEBI" id="CHEBI:29105"/>
        <note>catalytic</note>
    </ligand>
</feature>
<dbReference type="InterPro" id="IPR001590">
    <property type="entry name" value="Peptidase_M12B"/>
</dbReference>
<dbReference type="Gene3D" id="3.40.390.10">
    <property type="entry name" value="Collagenase (Catalytic Domain)"/>
    <property type="match status" value="1"/>
</dbReference>
<feature type="binding site" evidence="5">
    <location>
        <position position="45"/>
    </location>
    <ligand>
        <name>Zn(2+)</name>
        <dbReference type="ChEBI" id="CHEBI:29105"/>
        <note>catalytic</note>
    </ligand>
</feature>
<evidence type="ECO:0000256" key="4">
    <source>
        <dbReference type="ARBA" id="ARBA00023049"/>
    </source>
</evidence>
<evidence type="ECO:0000259" key="7">
    <source>
        <dbReference type="PROSITE" id="PS50215"/>
    </source>
</evidence>
<dbReference type="GO" id="GO:0004222">
    <property type="term" value="F:metalloendopeptidase activity"/>
    <property type="evidence" value="ECO:0007669"/>
    <property type="project" value="InterPro"/>
</dbReference>
<feature type="region of interest" description="Disordered" evidence="6">
    <location>
        <begin position="51"/>
        <end position="83"/>
    </location>
</feature>
<dbReference type="GO" id="GO:0006509">
    <property type="term" value="P:membrane protein ectodomain proteolysis"/>
    <property type="evidence" value="ECO:0007669"/>
    <property type="project" value="TreeGrafter"/>
</dbReference>
<feature type="binding site" evidence="5">
    <location>
        <position position="55"/>
    </location>
    <ligand>
        <name>Zn(2+)</name>
        <dbReference type="ChEBI" id="CHEBI:29105"/>
        <note>catalytic</note>
    </ligand>
</feature>
<sequence>MIKSITGKDRGAKRGAALQGGLCSPQKIAIVKDNGRFSGVDTAAHELAHLFNSPHDGHGTSRQCPASARHLMNPHGQRTQPPKFSECSKRAIAEFIKSSAAFCLRPNWEMAPPPIL</sequence>
<keyword evidence="4 8" id="KW-0482">Metalloprotease</keyword>
<dbReference type="SUPFAM" id="SSF55486">
    <property type="entry name" value="Metalloproteases ('zincins'), catalytic domain"/>
    <property type="match status" value="1"/>
</dbReference>
<dbReference type="EMBL" id="GBBM01005939">
    <property type="protein sequence ID" value="JAC29479.1"/>
    <property type="molecule type" value="mRNA"/>
</dbReference>
<evidence type="ECO:0000256" key="3">
    <source>
        <dbReference type="ARBA" id="ARBA00022833"/>
    </source>
</evidence>
<feature type="disulfide bond" evidence="5">
    <location>
        <begin position="23"/>
        <end position="103"/>
    </location>
</feature>
<evidence type="ECO:0000256" key="6">
    <source>
        <dbReference type="SAM" id="MobiDB-lite"/>
    </source>
</evidence>
<feature type="domain" description="Peptidase M12B" evidence="7">
    <location>
        <begin position="15"/>
        <end position="108"/>
    </location>
</feature>
<organism evidence="8">
    <name type="scientific">Amblyomma triste</name>
    <name type="common">Neotropical tick</name>
    <dbReference type="NCBI Taxonomy" id="251400"/>
    <lineage>
        <taxon>Eukaryota</taxon>
        <taxon>Metazoa</taxon>
        <taxon>Ecdysozoa</taxon>
        <taxon>Arthropoda</taxon>
        <taxon>Chelicerata</taxon>
        <taxon>Arachnida</taxon>
        <taxon>Acari</taxon>
        <taxon>Parasitiformes</taxon>
        <taxon>Ixodida</taxon>
        <taxon>Ixodoidea</taxon>
        <taxon>Ixodidae</taxon>
        <taxon>Amblyomminae</taxon>
        <taxon>Amblyomma</taxon>
    </lineage>
</organism>
<evidence type="ECO:0000256" key="2">
    <source>
        <dbReference type="ARBA" id="ARBA00022801"/>
    </source>
</evidence>
<dbReference type="PROSITE" id="PS50215">
    <property type="entry name" value="ADAM_MEPRO"/>
    <property type="match status" value="1"/>
</dbReference>
<keyword evidence="1 8" id="KW-0645">Protease</keyword>
<protein>
    <submittedName>
        <fullName evidence="8">Putative tick metalloprotease 59</fullName>
    </submittedName>
</protein>
<keyword evidence="3 5" id="KW-0862">Zinc</keyword>
<dbReference type="Pfam" id="PF01421">
    <property type="entry name" value="Reprolysin"/>
    <property type="match status" value="1"/>
</dbReference>
<evidence type="ECO:0000313" key="8">
    <source>
        <dbReference type="EMBL" id="JAC29479.1"/>
    </source>
</evidence>
<dbReference type="GO" id="GO:0046872">
    <property type="term" value="F:metal ion binding"/>
    <property type="evidence" value="ECO:0007669"/>
    <property type="project" value="UniProtKB-KW"/>
</dbReference>
<evidence type="ECO:0000256" key="1">
    <source>
        <dbReference type="ARBA" id="ARBA00022670"/>
    </source>
</evidence>
<keyword evidence="5" id="KW-1015">Disulfide bond</keyword>
<keyword evidence="2" id="KW-0378">Hydrolase</keyword>
<name>A0A023G6N3_AMBTT</name>
<reference evidence="8" key="1">
    <citation type="submission" date="2014-03" db="EMBL/GenBank/DDBJ databases">
        <title>The sialotranscriptome of Amblyomma triste, Amblyomma parvum and Amblyomma cajennense ticks, uncovered by 454-based RNA-seq.</title>
        <authorList>
            <person name="Garcia G.R."/>
            <person name="Gardinassi L.G."/>
            <person name="Ribeiro J.M."/>
            <person name="Anatriello E."/>
            <person name="Ferreira B.R."/>
            <person name="Moreira H.N."/>
            <person name="Mafra C."/>
            <person name="Olegario M.M."/>
            <person name="Szabo P.J."/>
            <person name="Miranda-Santos I.K."/>
            <person name="Maruyama S.R."/>
        </authorList>
    </citation>
    <scope>NUCLEOTIDE SEQUENCE</scope>
    <source>
        <strain evidence="8">Mato Grasso do Sul</strain>
        <tissue evidence="8">Salivary glands</tissue>
    </source>
</reference>
<keyword evidence="5" id="KW-0479">Metal-binding</keyword>
<evidence type="ECO:0000256" key="5">
    <source>
        <dbReference type="PROSITE-ProRule" id="PRU00276"/>
    </source>
</evidence>
<dbReference type="PANTHER" id="PTHR11905">
    <property type="entry name" value="ADAM A DISINTEGRIN AND METALLOPROTEASE DOMAIN"/>
    <property type="match status" value="1"/>
</dbReference>